<dbReference type="InterPro" id="IPR056798">
    <property type="entry name" value="ADH_Fe_C"/>
</dbReference>
<feature type="domain" description="Alcohol dehydrogenase iron-type/glycerol dehydrogenase GldA" evidence="2">
    <location>
        <begin position="9"/>
        <end position="156"/>
    </location>
</feature>
<dbReference type="GO" id="GO:0046872">
    <property type="term" value="F:metal ion binding"/>
    <property type="evidence" value="ECO:0007669"/>
    <property type="project" value="InterPro"/>
</dbReference>
<evidence type="ECO:0000313" key="4">
    <source>
        <dbReference type="EMBL" id="HIW86389.1"/>
    </source>
</evidence>
<accession>A0A9D1REH8</accession>
<dbReference type="CDD" id="cd08182">
    <property type="entry name" value="HEPD"/>
    <property type="match status" value="1"/>
</dbReference>
<dbReference type="PANTHER" id="PTHR11496">
    <property type="entry name" value="ALCOHOL DEHYDROGENASE"/>
    <property type="match status" value="1"/>
</dbReference>
<reference evidence="4" key="1">
    <citation type="journal article" date="2021" name="PeerJ">
        <title>Extensive microbial diversity within the chicken gut microbiome revealed by metagenomics and culture.</title>
        <authorList>
            <person name="Gilroy R."/>
            <person name="Ravi A."/>
            <person name="Getino M."/>
            <person name="Pursley I."/>
            <person name="Horton D.L."/>
            <person name="Alikhan N.F."/>
            <person name="Baker D."/>
            <person name="Gharbi K."/>
            <person name="Hall N."/>
            <person name="Watson M."/>
            <person name="Adriaenssens E.M."/>
            <person name="Foster-Nyarko E."/>
            <person name="Jarju S."/>
            <person name="Secka A."/>
            <person name="Antonio M."/>
            <person name="Oren A."/>
            <person name="Chaudhuri R.R."/>
            <person name="La Ragione R."/>
            <person name="Hildebrand F."/>
            <person name="Pallen M.J."/>
        </authorList>
    </citation>
    <scope>NUCLEOTIDE SEQUENCE</scope>
    <source>
        <strain evidence="4">421</strain>
    </source>
</reference>
<name>A0A9D1REH8_9FIRM</name>
<dbReference type="InterPro" id="IPR001670">
    <property type="entry name" value="ADH_Fe/GldA"/>
</dbReference>
<dbReference type="Gene3D" id="3.40.50.1970">
    <property type="match status" value="1"/>
</dbReference>
<sequence>MRTKGVILKNIDEFEKVSSCKKPFLCCGSSFQKTKAFEYLRSNFDLVVFDHIRPNPRFEDMLDAAALFKKENCDFMIGAGGGSPLDSAKMIKLLVTNDPKTALTEPMQDNDIGFFAIPTTSGTGSEATKYSVFYVNENVKHSVSNDAFLPDFVLLDESFIKTVPPYQRRATCLDALSHAIESYWSVKSNEESRRYAAKAIRLFVENKAGYIANEDVANRGMLMASYYGGKAIHITSTTSAHAMCYNLTMNCGTAHGHSVAVCLAEIWKYMNLYNERVNDPRGRAYVLDTLDELGVLLGAKDSKGGAAAFRALLDEFELPAPKADPATVKAFVKSVNPAKLLTNPTVLEESDVEIIYNRVFGFNE</sequence>
<reference evidence="4" key="2">
    <citation type="submission" date="2021-04" db="EMBL/GenBank/DDBJ databases">
        <authorList>
            <person name="Gilroy R."/>
        </authorList>
    </citation>
    <scope>NUCLEOTIDE SEQUENCE</scope>
    <source>
        <strain evidence="4">421</strain>
    </source>
</reference>
<dbReference type="PANTHER" id="PTHR11496:SF103">
    <property type="entry name" value="DEHYDROGENASE, PUTATIVE-RELATED"/>
    <property type="match status" value="1"/>
</dbReference>
<comment type="caution">
    <text evidence="4">The sequence shown here is derived from an EMBL/GenBank/DDBJ whole genome shotgun (WGS) entry which is preliminary data.</text>
</comment>
<dbReference type="GO" id="GO:0004022">
    <property type="term" value="F:alcohol dehydrogenase (NAD+) activity"/>
    <property type="evidence" value="ECO:0007669"/>
    <property type="project" value="UniProtKB-ARBA"/>
</dbReference>
<dbReference type="Pfam" id="PF00465">
    <property type="entry name" value="Fe-ADH"/>
    <property type="match status" value="1"/>
</dbReference>
<dbReference type="Gene3D" id="1.20.1090.10">
    <property type="entry name" value="Dehydroquinate synthase-like - alpha domain"/>
    <property type="match status" value="1"/>
</dbReference>
<dbReference type="EMBL" id="DXGE01000034">
    <property type="protein sequence ID" value="HIW86389.1"/>
    <property type="molecule type" value="Genomic_DNA"/>
</dbReference>
<evidence type="ECO:0000256" key="1">
    <source>
        <dbReference type="ARBA" id="ARBA00023002"/>
    </source>
</evidence>
<evidence type="ECO:0000259" key="2">
    <source>
        <dbReference type="Pfam" id="PF00465"/>
    </source>
</evidence>
<gene>
    <name evidence="4" type="ORF">IAA48_07835</name>
</gene>
<evidence type="ECO:0000313" key="5">
    <source>
        <dbReference type="Proteomes" id="UP000824205"/>
    </source>
</evidence>
<dbReference type="AlphaFoldDB" id="A0A9D1REH8"/>
<dbReference type="FunFam" id="3.40.50.1970:FF:000003">
    <property type="entry name" value="Alcohol dehydrogenase, iron-containing"/>
    <property type="match status" value="1"/>
</dbReference>
<keyword evidence="1" id="KW-0560">Oxidoreductase</keyword>
<organism evidence="4 5">
    <name type="scientific">Candidatus Eubacterium faecipullorum</name>
    <dbReference type="NCBI Taxonomy" id="2838571"/>
    <lineage>
        <taxon>Bacteria</taxon>
        <taxon>Bacillati</taxon>
        <taxon>Bacillota</taxon>
        <taxon>Clostridia</taxon>
        <taxon>Eubacteriales</taxon>
        <taxon>Eubacteriaceae</taxon>
        <taxon>Eubacterium</taxon>
    </lineage>
</organism>
<evidence type="ECO:0000259" key="3">
    <source>
        <dbReference type="Pfam" id="PF25137"/>
    </source>
</evidence>
<dbReference type="SUPFAM" id="SSF56796">
    <property type="entry name" value="Dehydroquinate synthase-like"/>
    <property type="match status" value="1"/>
</dbReference>
<dbReference type="InterPro" id="IPR035873">
    <property type="entry name" value="PhpC"/>
</dbReference>
<protein>
    <submittedName>
        <fullName evidence="4">Phosphonoacetaldehyde reductase</fullName>
    </submittedName>
</protein>
<dbReference type="GO" id="GO:0017000">
    <property type="term" value="P:antibiotic biosynthetic process"/>
    <property type="evidence" value="ECO:0007669"/>
    <property type="project" value="InterPro"/>
</dbReference>
<feature type="domain" description="Fe-containing alcohol dehydrogenase-like C-terminal" evidence="3">
    <location>
        <begin position="170"/>
        <end position="357"/>
    </location>
</feature>
<dbReference type="Proteomes" id="UP000824205">
    <property type="component" value="Unassembled WGS sequence"/>
</dbReference>
<proteinExistence type="predicted"/>
<dbReference type="InterPro" id="IPR039697">
    <property type="entry name" value="Alcohol_dehydrogenase_Fe"/>
</dbReference>
<dbReference type="Pfam" id="PF25137">
    <property type="entry name" value="ADH_Fe_C"/>
    <property type="match status" value="1"/>
</dbReference>